<dbReference type="EnsemblMetazoa" id="CLYHEMT007090.1">
    <property type="protein sequence ID" value="CLYHEMP007090.1"/>
    <property type="gene ID" value="CLYHEMG007090"/>
</dbReference>
<dbReference type="Pfam" id="PF00651">
    <property type="entry name" value="BTB"/>
    <property type="match status" value="1"/>
</dbReference>
<dbReference type="AlphaFoldDB" id="A0A7M5U749"/>
<organism evidence="2 3">
    <name type="scientific">Clytia hemisphaerica</name>
    <dbReference type="NCBI Taxonomy" id="252671"/>
    <lineage>
        <taxon>Eukaryota</taxon>
        <taxon>Metazoa</taxon>
        <taxon>Cnidaria</taxon>
        <taxon>Hydrozoa</taxon>
        <taxon>Hydroidolina</taxon>
        <taxon>Leptothecata</taxon>
        <taxon>Obeliida</taxon>
        <taxon>Clytiidae</taxon>
        <taxon>Clytia</taxon>
    </lineage>
</organism>
<protein>
    <recommendedName>
        <fullName evidence="1">BTB domain-containing protein</fullName>
    </recommendedName>
</protein>
<proteinExistence type="predicted"/>
<sequence length="284" mass="32894">MEIHNRHKRFIRFGTIRRKLAKSLKTGKHSDYRKHMRELLQKWPVKEIQDLLRQYEGLEAIKKLSILSDAAQPEISSLESDILSVLDNNVCTDLVIDYNGHLYSLHKGIVSCRCKFFAKYLSAFKQDNDVIKFEIPGLVLDEQTFSSLLRYIYTGQIYDYQLDGVLSELADKFGTLNELTHDLKTLLDSENHTDVVLVYLQEPRKTHNAPSFVSAFAGQSSLDTKLEVRCHSALLCARSVFFRSLIKRKLGRTSKHERRLSYNNKRENPTAVFCTSCFNLYLHK</sequence>
<dbReference type="GO" id="GO:0061138">
    <property type="term" value="P:morphogenesis of a branching epithelium"/>
    <property type="evidence" value="ECO:0007669"/>
    <property type="project" value="InterPro"/>
</dbReference>
<dbReference type="Gene3D" id="3.30.710.10">
    <property type="entry name" value="Potassium Channel Kv1.1, Chain A"/>
    <property type="match status" value="2"/>
</dbReference>
<dbReference type="SUPFAM" id="SSF54695">
    <property type="entry name" value="POZ domain"/>
    <property type="match status" value="1"/>
</dbReference>
<accession>A0A7M5U749</accession>
<dbReference type="PANTHER" id="PTHR16064:SF3">
    <property type="entry name" value="BTB_POZ DOMAIN-CONTAINING PROTEIN 7"/>
    <property type="match status" value="1"/>
</dbReference>
<name>A0A7M5U749_9CNID</name>
<dbReference type="InterPro" id="IPR011333">
    <property type="entry name" value="SKP1/BTB/POZ_sf"/>
</dbReference>
<feature type="domain" description="BTB" evidence="1">
    <location>
        <begin position="92"/>
        <end position="161"/>
    </location>
</feature>
<dbReference type="PANTHER" id="PTHR16064">
    <property type="entry name" value="BTB POZ DOMAIN CONTAINING 7"/>
    <property type="match status" value="1"/>
</dbReference>
<evidence type="ECO:0000259" key="1">
    <source>
        <dbReference type="PROSITE" id="PS50097"/>
    </source>
</evidence>
<dbReference type="InterPro" id="IPR042345">
    <property type="entry name" value="Btbd7"/>
</dbReference>
<dbReference type="OrthoDB" id="2347980at2759"/>
<dbReference type="Proteomes" id="UP000594262">
    <property type="component" value="Unplaced"/>
</dbReference>
<evidence type="ECO:0000313" key="3">
    <source>
        <dbReference type="Proteomes" id="UP000594262"/>
    </source>
</evidence>
<keyword evidence="3" id="KW-1185">Reference proteome</keyword>
<evidence type="ECO:0000313" key="2">
    <source>
        <dbReference type="EnsemblMetazoa" id="CLYHEMP007090.1"/>
    </source>
</evidence>
<reference evidence="2" key="1">
    <citation type="submission" date="2021-01" db="UniProtKB">
        <authorList>
            <consortium name="EnsemblMetazoa"/>
        </authorList>
    </citation>
    <scope>IDENTIFICATION</scope>
</reference>
<dbReference type="InterPro" id="IPR000210">
    <property type="entry name" value="BTB/POZ_dom"/>
</dbReference>
<dbReference type="PROSITE" id="PS50097">
    <property type="entry name" value="BTB"/>
    <property type="match status" value="1"/>
</dbReference>